<gene>
    <name evidence="2" type="ORF">SCLCIDRAFT_773944</name>
</gene>
<reference evidence="2 3" key="1">
    <citation type="submission" date="2014-04" db="EMBL/GenBank/DDBJ databases">
        <authorList>
            <consortium name="DOE Joint Genome Institute"/>
            <person name="Kuo A."/>
            <person name="Kohler A."/>
            <person name="Nagy L.G."/>
            <person name="Floudas D."/>
            <person name="Copeland A."/>
            <person name="Barry K.W."/>
            <person name="Cichocki N."/>
            <person name="Veneault-Fourrey C."/>
            <person name="LaButti K."/>
            <person name="Lindquist E.A."/>
            <person name="Lipzen A."/>
            <person name="Lundell T."/>
            <person name="Morin E."/>
            <person name="Murat C."/>
            <person name="Sun H."/>
            <person name="Tunlid A."/>
            <person name="Henrissat B."/>
            <person name="Grigoriev I.V."/>
            <person name="Hibbett D.S."/>
            <person name="Martin F."/>
            <person name="Nordberg H.P."/>
            <person name="Cantor M.N."/>
            <person name="Hua S.X."/>
        </authorList>
    </citation>
    <scope>NUCLEOTIDE SEQUENCE [LARGE SCALE GENOMIC DNA]</scope>
    <source>
        <strain evidence="2 3">Foug A</strain>
    </source>
</reference>
<evidence type="ECO:0000313" key="2">
    <source>
        <dbReference type="EMBL" id="KIM63020.1"/>
    </source>
</evidence>
<feature type="region of interest" description="Disordered" evidence="1">
    <location>
        <begin position="1"/>
        <end position="27"/>
    </location>
</feature>
<proteinExistence type="predicted"/>
<dbReference type="InParanoid" id="A0A0C3DQT8"/>
<evidence type="ECO:0000313" key="3">
    <source>
        <dbReference type="Proteomes" id="UP000053989"/>
    </source>
</evidence>
<dbReference type="AlphaFoldDB" id="A0A0C3DQT8"/>
<accession>A0A0C3DQT8</accession>
<evidence type="ECO:0000256" key="1">
    <source>
        <dbReference type="SAM" id="MobiDB-lite"/>
    </source>
</evidence>
<protein>
    <submittedName>
        <fullName evidence="2">Uncharacterized protein</fullName>
    </submittedName>
</protein>
<dbReference type="HOGENOM" id="CLU_2442169_0_0_1"/>
<sequence length="90" mass="10165">MPAIRDNNTKKIPVNRNVRNKQASSGKLEGLSVASQDFSYTTESEYPTDDIRRTLFRTKEGKVSVLSWHTVFDVEETITVESNRVSMGSI</sequence>
<reference evidence="3" key="2">
    <citation type="submission" date="2015-01" db="EMBL/GenBank/DDBJ databases">
        <title>Evolutionary Origins and Diversification of the Mycorrhizal Mutualists.</title>
        <authorList>
            <consortium name="DOE Joint Genome Institute"/>
            <consortium name="Mycorrhizal Genomics Consortium"/>
            <person name="Kohler A."/>
            <person name="Kuo A."/>
            <person name="Nagy L.G."/>
            <person name="Floudas D."/>
            <person name="Copeland A."/>
            <person name="Barry K.W."/>
            <person name="Cichocki N."/>
            <person name="Veneault-Fourrey C."/>
            <person name="LaButti K."/>
            <person name="Lindquist E.A."/>
            <person name="Lipzen A."/>
            <person name="Lundell T."/>
            <person name="Morin E."/>
            <person name="Murat C."/>
            <person name="Riley R."/>
            <person name="Ohm R."/>
            <person name="Sun H."/>
            <person name="Tunlid A."/>
            <person name="Henrissat B."/>
            <person name="Grigoriev I.V."/>
            <person name="Hibbett D.S."/>
            <person name="Martin F."/>
        </authorList>
    </citation>
    <scope>NUCLEOTIDE SEQUENCE [LARGE SCALE GENOMIC DNA]</scope>
    <source>
        <strain evidence="3">Foug A</strain>
    </source>
</reference>
<name>A0A0C3DQT8_9AGAM</name>
<dbReference type="Proteomes" id="UP000053989">
    <property type="component" value="Unassembled WGS sequence"/>
</dbReference>
<organism evidence="2 3">
    <name type="scientific">Scleroderma citrinum Foug A</name>
    <dbReference type="NCBI Taxonomy" id="1036808"/>
    <lineage>
        <taxon>Eukaryota</taxon>
        <taxon>Fungi</taxon>
        <taxon>Dikarya</taxon>
        <taxon>Basidiomycota</taxon>
        <taxon>Agaricomycotina</taxon>
        <taxon>Agaricomycetes</taxon>
        <taxon>Agaricomycetidae</taxon>
        <taxon>Boletales</taxon>
        <taxon>Sclerodermatineae</taxon>
        <taxon>Sclerodermataceae</taxon>
        <taxon>Scleroderma</taxon>
    </lineage>
</organism>
<keyword evidence="3" id="KW-1185">Reference proteome</keyword>
<dbReference type="EMBL" id="KN822038">
    <property type="protein sequence ID" value="KIM63020.1"/>
    <property type="molecule type" value="Genomic_DNA"/>
</dbReference>